<dbReference type="PANTHER" id="PTHR13420">
    <property type="entry name" value="UPF0235 PROTEIN C15ORF40"/>
    <property type="match status" value="1"/>
</dbReference>
<dbReference type="NCBIfam" id="TIGR00251">
    <property type="entry name" value="DUF167 family protein"/>
    <property type="match status" value="1"/>
</dbReference>
<reference evidence="4 5" key="1">
    <citation type="submission" date="2020-04" db="EMBL/GenBank/DDBJ databases">
        <authorList>
            <person name="Klaysubun C."/>
            <person name="Duangmal K."/>
            <person name="Lipun K."/>
        </authorList>
    </citation>
    <scope>NUCLEOTIDE SEQUENCE [LARGE SCALE GENOMIC DNA]</scope>
    <source>
        <strain evidence="4 5">JCM 11839</strain>
    </source>
</reference>
<evidence type="ECO:0000313" key="5">
    <source>
        <dbReference type="Proteomes" id="UP001296706"/>
    </source>
</evidence>
<dbReference type="Pfam" id="PF02594">
    <property type="entry name" value="DUF167"/>
    <property type="match status" value="1"/>
</dbReference>
<dbReference type="SUPFAM" id="SSF69786">
    <property type="entry name" value="YggU-like"/>
    <property type="match status" value="1"/>
</dbReference>
<accession>A0ABX1RM74</accession>
<dbReference type="HAMAP" id="MF_00634">
    <property type="entry name" value="UPF0235"/>
    <property type="match status" value="1"/>
</dbReference>
<evidence type="ECO:0000313" key="4">
    <source>
        <dbReference type="EMBL" id="NMH81496.1"/>
    </source>
</evidence>
<dbReference type="InterPro" id="IPR003746">
    <property type="entry name" value="DUF167"/>
</dbReference>
<feature type="compositionally biased region" description="Low complexity" evidence="3">
    <location>
        <begin position="1"/>
        <end position="18"/>
    </location>
</feature>
<evidence type="ECO:0000256" key="1">
    <source>
        <dbReference type="ARBA" id="ARBA00010364"/>
    </source>
</evidence>
<evidence type="ECO:0000256" key="2">
    <source>
        <dbReference type="HAMAP-Rule" id="MF_00634"/>
    </source>
</evidence>
<comment type="caution">
    <text evidence="4">The sequence shown here is derived from an EMBL/GenBank/DDBJ whole genome shotgun (WGS) entry which is preliminary data.</text>
</comment>
<dbReference type="Proteomes" id="UP001296706">
    <property type="component" value="Unassembled WGS sequence"/>
</dbReference>
<proteinExistence type="inferred from homology"/>
<dbReference type="EMBL" id="JAAXKY010000151">
    <property type="protein sequence ID" value="NMH81496.1"/>
    <property type="molecule type" value="Genomic_DNA"/>
</dbReference>
<organism evidence="4 5">
    <name type="scientific">Pseudonocardia xinjiangensis</name>
    <dbReference type="NCBI Taxonomy" id="75289"/>
    <lineage>
        <taxon>Bacteria</taxon>
        <taxon>Bacillati</taxon>
        <taxon>Actinomycetota</taxon>
        <taxon>Actinomycetes</taxon>
        <taxon>Pseudonocardiales</taxon>
        <taxon>Pseudonocardiaceae</taxon>
        <taxon>Pseudonocardia</taxon>
    </lineage>
</organism>
<keyword evidence="5" id="KW-1185">Reference proteome</keyword>
<comment type="similarity">
    <text evidence="1 2">Belongs to the UPF0235 family.</text>
</comment>
<sequence>MTSGSRVRISVRVRPGSRADSVGGSRPGPHGPVLLVSVRARPVDGAANAAVREVLAEAFGLRPGKVEIVSGLWARDKVVALEGDETVLATRYAELLG</sequence>
<protein>
    <recommendedName>
        <fullName evidence="2">UPF0235 protein HF577_30935</fullName>
    </recommendedName>
</protein>
<gene>
    <name evidence="4" type="ORF">HF577_30935</name>
</gene>
<dbReference type="InterPro" id="IPR036591">
    <property type="entry name" value="YggU-like_sf"/>
</dbReference>
<feature type="region of interest" description="Disordered" evidence="3">
    <location>
        <begin position="1"/>
        <end position="31"/>
    </location>
</feature>
<dbReference type="Gene3D" id="3.30.1200.10">
    <property type="entry name" value="YggU-like"/>
    <property type="match status" value="1"/>
</dbReference>
<dbReference type="SMART" id="SM01152">
    <property type="entry name" value="DUF167"/>
    <property type="match status" value="1"/>
</dbReference>
<evidence type="ECO:0000256" key="3">
    <source>
        <dbReference type="SAM" id="MobiDB-lite"/>
    </source>
</evidence>
<name>A0ABX1RM74_9PSEU</name>
<dbReference type="PANTHER" id="PTHR13420:SF7">
    <property type="entry name" value="UPF0235 PROTEIN C15ORF40"/>
    <property type="match status" value="1"/>
</dbReference>